<protein>
    <submittedName>
        <fullName evidence="1">ATP-dependent DNA helicase PIF1</fullName>
    </submittedName>
</protein>
<reference evidence="1 2" key="1">
    <citation type="journal article" date="2011" name="PLoS Genet.">
        <title>Genome sequencing and comparative transcriptomics of the model entomopathogenic fungi Metarhizium anisopliae and M. acridum.</title>
        <authorList>
            <person name="Gao Q."/>
            <person name="Jin K."/>
            <person name="Ying S.H."/>
            <person name="Zhang Y."/>
            <person name="Xiao G."/>
            <person name="Shang Y."/>
            <person name="Duan Z."/>
            <person name="Hu X."/>
            <person name="Xie X.Q."/>
            <person name="Zhou G."/>
            <person name="Peng G."/>
            <person name="Luo Z."/>
            <person name="Huang W."/>
            <person name="Wang B."/>
            <person name="Fang W."/>
            <person name="Wang S."/>
            <person name="Zhong Y."/>
            <person name="Ma L.J."/>
            <person name="St Leger R.J."/>
            <person name="Zhao G.P."/>
            <person name="Pei Y."/>
            <person name="Feng M.G."/>
            <person name="Xia Y."/>
            <person name="Wang C."/>
        </authorList>
    </citation>
    <scope>NUCLEOTIDE SEQUENCE [LARGE SCALE GENOMIC DNA]</scope>
    <source>
        <strain evidence="1 2">CQMa 102</strain>
    </source>
</reference>
<accession>E9EIY2</accession>
<organism evidence="2">
    <name type="scientific">Metarhizium acridum (strain CQMa 102)</name>
    <dbReference type="NCBI Taxonomy" id="655827"/>
    <lineage>
        <taxon>Eukaryota</taxon>
        <taxon>Fungi</taxon>
        <taxon>Dikarya</taxon>
        <taxon>Ascomycota</taxon>
        <taxon>Pezizomycotina</taxon>
        <taxon>Sordariomycetes</taxon>
        <taxon>Hypocreomycetidae</taxon>
        <taxon>Hypocreales</taxon>
        <taxon>Clavicipitaceae</taxon>
        <taxon>Metarhizium</taxon>
    </lineage>
</organism>
<evidence type="ECO:0000313" key="1">
    <source>
        <dbReference type="EMBL" id="EFY84126.1"/>
    </source>
</evidence>
<keyword evidence="1" id="KW-0347">Helicase</keyword>
<gene>
    <name evidence="1" type="ORF">MAC_09830</name>
</gene>
<dbReference type="GO" id="GO:0004386">
    <property type="term" value="F:helicase activity"/>
    <property type="evidence" value="ECO:0007669"/>
    <property type="project" value="UniProtKB-KW"/>
</dbReference>
<dbReference type="EMBL" id="GL698677">
    <property type="protein sequence ID" value="EFY84126.1"/>
    <property type="molecule type" value="Genomic_DNA"/>
</dbReference>
<dbReference type="STRING" id="655827.E9EIY2"/>
<dbReference type="AlphaFoldDB" id="E9EIY2"/>
<evidence type="ECO:0000313" key="2">
    <source>
        <dbReference type="Proteomes" id="UP000002499"/>
    </source>
</evidence>
<dbReference type="eggNOG" id="KOG0987">
    <property type="taxonomic scope" value="Eukaryota"/>
</dbReference>
<keyword evidence="2" id="KW-1185">Reference proteome</keyword>
<proteinExistence type="predicted"/>
<dbReference type="InParanoid" id="E9EIY2"/>
<dbReference type="OrthoDB" id="4958516at2759"/>
<sequence length="338" mass="38555">MARCCELEALLGSVRPGLKTGDAGNRRVQVYAPGDSPPEYECGPSSVRKTLTAETITESYKRPLYTILAAQIGVDVFSGYRSEWPRARSMAEYENTIVSESHLRRSIFARKQFQCDFRGAGAIDSLSVCQPTVLGDGNKESSFDFSRALRELAAIIRNEGKSYYVFEAARNDNLMNHFNPAIILGWLVNIDISPCTSLLAVITYAEKTEPYCKLTDREGTRMVVSVDCRPLEQHARSYRVDEDINETISNYMKYLERNKQYEDVTYLDVKTWRRFAAQAKKRVLSYFPRYRSTEASPQFNDFCRVKLMMSHPHRSPEELYAVGGQQFDSFAAAYKCCR</sequence>
<dbReference type="Proteomes" id="UP000002499">
    <property type="component" value="Unassembled WGS sequence"/>
</dbReference>
<dbReference type="HOGENOM" id="CLU_821551_0_0_1"/>
<keyword evidence="1" id="KW-0547">Nucleotide-binding</keyword>
<name>E9EIY2_METAQ</name>
<keyword evidence="1" id="KW-0378">Hydrolase</keyword>
<keyword evidence="1" id="KW-0067">ATP-binding</keyword>